<evidence type="ECO:0000313" key="1">
    <source>
        <dbReference type="EMBL" id="SVD55861.1"/>
    </source>
</evidence>
<protein>
    <submittedName>
        <fullName evidence="1">Uncharacterized protein</fullName>
    </submittedName>
</protein>
<dbReference type="AlphaFoldDB" id="A0A382WCK4"/>
<reference evidence="1" key="1">
    <citation type="submission" date="2018-05" db="EMBL/GenBank/DDBJ databases">
        <authorList>
            <person name="Lanie J.A."/>
            <person name="Ng W.-L."/>
            <person name="Kazmierczak K.M."/>
            <person name="Andrzejewski T.M."/>
            <person name="Davidsen T.M."/>
            <person name="Wayne K.J."/>
            <person name="Tettelin H."/>
            <person name="Glass J.I."/>
            <person name="Rusch D."/>
            <person name="Podicherti R."/>
            <person name="Tsui H.-C.T."/>
            <person name="Winkler M.E."/>
        </authorList>
    </citation>
    <scope>NUCLEOTIDE SEQUENCE</scope>
</reference>
<accession>A0A382WCK4</accession>
<dbReference type="SUPFAM" id="SSF53850">
    <property type="entry name" value="Periplasmic binding protein-like II"/>
    <property type="match status" value="1"/>
</dbReference>
<gene>
    <name evidence="1" type="ORF">METZ01_LOCUS408715</name>
</gene>
<sequence length="100" mass="11078">VGFLQDNGITHSTFPSLNGGFTALSNGKINVLIHDEPIMKHVIAQNYSGTLKVLDIVLDKQLYAFPTQDNAMILEQINLGLIEAIESGKLESLIQRYLHE</sequence>
<dbReference type="Gene3D" id="3.40.190.10">
    <property type="entry name" value="Periplasmic binding protein-like II"/>
    <property type="match status" value="2"/>
</dbReference>
<dbReference type="EMBL" id="UINC01158359">
    <property type="protein sequence ID" value="SVD55861.1"/>
    <property type="molecule type" value="Genomic_DNA"/>
</dbReference>
<proteinExistence type="predicted"/>
<organism evidence="1">
    <name type="scientific">marine metagenome</name>
    <dbReference type="NCBI Taxonomy" id="408172"/>
    <lineage>
        <taxon>unclassified sequences</taxon>
        <taxon>metagenomes</taxon>
        <taxon>ecological metagenomes</taxon>
    </lineage>
</organism>
<name>A0A382WCK4_9ZZZZ</name>
<feature type="non-terminal residue" evidence="1">
    <location>
        <position position="1"/>
    </location>
</feature>